<keyword evidence="3" id="KW-1185">Reference proteome</keyword>
<sequence>MDLLANNGLLGLVGGQGYFGRVAKRVQQPHGDVPKPRLSLPGHDNGGEHPLC</sequence>
<organism evidence="2 3">
    <name type="scientific">Kutzneria kofuensis</name>
    <dbReference type="NCBI Taxonomy" id="103725"/>
    <lineage>
        <taxon>Bacteria</taxon>
        <taxon>Bacillati</taxon>
        <taxon>Actinomycetota</taxon>
        <taxon>Actinomycetes</taxon>
        <taxon>Pseudonocardiales</taxon>
        <taxon>Pseudonocardiaceae</taxon>
        <taxon>Kutzneria</taxon>
    </lineage>
</organism>
<name>A0A7W9KNX5_9PSEU</name>
<reference evidence="2 3" key="1">
    <citation type="submission" date="2020-08" db="EMBL/GenBank/DDBJ databases">
        <title>Sequencing the genomes of 1000 actinobacteria strains.</title>
        <authorList>
            <person name="Klenk H.-P."/>
        </authorList>
    </citation>
    <scope>NUCLEOTIDE SEQUENCE [LARGE SCALE GENOMIC DNA]</scope>
    <source>
        <strain evidence="2 3">DSM 43851</strain>
    </source>
</reference>
<evidence type="ECO:0000313" key="3">
    <source>
        <dbReference type="Proteomes" id="UP000585638"/>
    </source>
</evidence>
<feature type="region of interest" description="Disordered" evidence="1">
    <location>
        <begin position="25"/>
        <end position="52"/>
    </location>
</feature>
<dbReference type="EMBL" id="JACHIR010000001">
    <property type="protein sequence ID" value="MBB5895294.1"/>
    <property type="molecule type" value="Genomic_DNA"/>
</dbReference>
<dbReference type="Proteomes" id="UP000585638">
    <property type="component" value="Unassembled WGS sequence"/>
</dbReference>
<evidence type="ECO:0000313" key="2">
    <source>
        <dbReference type="EMBL" id="MBB5895294.1"/>
    </source>
</evidence>
<protein>
    <submittedName>
        <fullName evidence="2">Uncharacterized protein</fullName>
    </submittedName>
</protein>
<comment type="caution">
    <text evidence="2">The sequence shown here is derived from an EMBL/GenBank/DDBJ whole genome shotgun (WGS) entry which is preliminary data.</text>
</comment>
<dbReference type="RefSeq" id="WP_184867100.1">
    <property type="nucleotide sequence ID" value="NZ_JACHIR010000001.1"/>
</dbReference>
<gene>
    <name evidence="2" type="ORF">BJ998_006490</name>
</gene>
<proteinExistence type="predicted"/>
<dbReference type="AlphaFoldDB" id="A0A7W9KNX5"/>
<evidence type="ECO:0000256" key="1">
    <source>
        <dbReference type="SAM" id="MobiDB-lite"/>
    </source>
</evidence>
<accession>A0A7W9KNX5</accession>